<dbReference type="PANTHER" id="PTHR13063:SF10">
    <property type="entry name" value="NITRIC OXIDE SYNTHASE-INTERACTING PROTEIN"/>
    <property type="match status" value="1"/>
</dbReference>
<dbReference type="AlphaFoldDB" id="A0A4Q1BU69"/>
<comment type="caution">
    <text evidence="3">The sequence shown here is derived from an EMBL/GenBank/DDBJ whole genome shotgun (WGS) entry which is preliminary data.</text>
</comment>
<keyword evidence="1" id="KW-0175">Coiled coil</keyword>
<dbReference type="InterPro" id="IPR016818">
    <property type="entry name" value="NOSIP"/>
</dbReference>
<evidence type="ECO:0000256" key="1">
    <source>
        <dbReference type="SAM" id="Coils"/>
    </source>
</evidence>
<sequence length="250" mass="27861">MSPSLLLFSHFKYITSHSTSWFAHVSFLPTFLITSDDGEICITKLLDAKNNTTQANLTYYERSLLRAPNAARRIGANSFKPLDACNLCLSTAISPVACGKGHLYCRECAIADLLTQKASIETQKRDMERWEENEARERETARLRARERVVADFERGMGLAGPSGRTTTDIRGSEVRSVGEGRKTMEELTKEAEERAMKMIENEQAEIRKAKLAAFWLPSLAPEAKLGPIKDIKLQTLCQVGGKGHGHPFS</sequence>
<dbReference type="InParanoid" id="A0A4Q1BU69"/>
<feature type="region of interest" description="Disordered" evidence="2">
    <location>
        <begin position="157"/>
        <end position="185"/>
    </location>
</feature>
<dbReference type="EMBL" id="SDIL01000007">
    <property type="protein sequence ID" value="RXK41641.1"/>
    <property type="molecule type" value="Genomic_DNA"/>
</dbReference>
<proteinExistence type="predicted"/>
<evidence type="ECO:0000313" key="3">
    <source>
        <dbReference type="EMBL" id="RXK41641.1"/>
    </source>
</evidence>
<keyword evidence="4" id="KW-1185">Reference proteome</keyword>
<dbReference type="GO" id="GO:0061630">
    <property type="term" value="F:ubiquitin protein ligase activity"/>
    <property type="evidence" value="ECO:0007669"/>
    <property type="project" value="InterPro"/>
</dbReference>
<dbReference type="STRING" id="5217.A0A4Q1BU69"/>
<evidence type="ECO:0000313" key="4">
    <source>
        <dbReference type="Proteomes" id="UP000289152"/>
    </source>
</evidence>
<name>A0A4Q1BU69_TREME</name>
<dbReference type="Proteomes" id="UP000289152">
    <property type="component" value="Unassembled WGS sequence"/>
</dbReference>
<dbReference type="PANTHER" id="PTHR13063">
    <property type="entry name" value="ENOS INTERACTING PROTEIN"/>
    <property type="match status" value="1"/>
</dbReference>
<feature type="compositionally biased region" description="Basic and acidic residues" evidence="2">
    <location>
        <begin position="171"/>
        <end position="185"/>
    </location>
</feature>
<gene>
    <name evidence="3" type="ORF">M231_01141</name>
</gene>
<feature type="coiled-coil region" evidence="1">
    <location>
        <begin position="113"/>
        <end position="140"/>
    </location>
</feature>
<evidence type="ECO:0000256" key="2">
    <source>
        <dbReference type="SAM" id="MobiDB-lite"/>
    </source>
</evidence>
<protein>
    <submittedName>
        <fullName evidence="3">Nitric oxide synthase-interacting protein</fullName>
    </submittedName>
</protein>
<dbReference type="SUPFAM" id="SSF57850">
    <property type="entry name" value="RING/U-box"/>
    <property type="match status" value="1"/>
</dbReference>
<dbReference type="OrthoDB" id="116827at2759"/>
<dbReference type="GO" id="GO:0005634">
    <property type="term" value="C:nucleus"/>
    <property type="evidence" value="ECO:0007669"/>
    <property type="project" value="TreeGrafter"/>
</dbReference>
<accession>A0A4Q1BU69</accession>
<organism evidence="3 4">
    <name type="scientific">Tremella mesenterica</name>
    <name type="common">Jelly fungus</name>
    <dbReference type="NCBI Taxonomy" id="5217"/>
    <lineage>
        <taxon>Eukaryota</taxon>
        <taxon>Fungi</taxon>
        <taxon>Dikarya</taxon>
        <taxon>Basidiomycota</taxon>
        <taxon>Agaricomycotina</taxon>
        <taxon>Tremellomycetes</taxon>
        <taxon>Tremellales</taxon>
        <taxon>Tremellaceae</taxon>
        <taxon>Tremella</taxon>
    </lineage>
</organism>
<dbReference type="VEuPathDB" id="FungiDB:TREMEDRAFT_67462"/>
<reference evidence="3 4" key="1">
    <citation type="submission" date="2016-06" db="EMBL/GenBank/DDBJ databases">
        <title>Evolution of pathogenesis and genome organization in the Tremellales.</title>
        <authorList>
            <person name="Cuomo C."/>
            <person name="Litvintseva A."/>
            <person name="Heitman J."/>
            <person name="Chen Y."/>
            <person name="Sun S."/>
            <person name="Springer D."/>
            <person name="Dromer F."/>
            <person name="Young S."/>
            <person name="Zeng Q."/>
            <person name="Chapman S."/>
            <person name="Gujja S."/>
            <person name="Saif S."/>
            <person name="Birren B."/>
        </authorList>
    </citation>
    <scope>NUCLEOTIDE SEQUENCE [LARGE SCALE GENOMIC DNA]</scope>
    <source>
        <strain evidence="3 4">ATCC 28783</strain>
    </source>
</reference>